<dbReference type="Gene3D" id="1.10.10.10">
    <property type="entry name" value="Winged helix-like DNA-binding domain superfamily/Winged helix DNA-binding domain"/>
    <property type="match status" value="1"/>
</dbReference>
<dbReference type="InParanoid" id="A0A1B1AEL9"/>
<dbReference type="Pfam" id="PF00753">
    <property type="entry name" value="Lactamase_B"/>
    <property type="match status" value="1"/>
</dbReference>
<keyword evidence="3" id="KW-1185">Reference proteome</keyword>
<gene>
    <name evidence="2" type="ORF">ATE48_03210</name>
</gene>
<name>A0A1B1AEL9_9PROT</name>
<dbReference type="RefSeq" id="WP_066767727.1">
    <property type="nucleotide sequence ID" value="NZ_CP013244.1"/>
</dbReference>
<dbReference type="AlphaFoldDB" id="A0A1B1AEL9"/>
<dbReference type="Gene3D" id="3.60.15.10">
    <property type="entry name" value="Ribonuclease Z/Hydroxyacylglutathione hydrolase-like"/>
    <property type="match status" value="1"/>
</dbReference>
<keyword evidence="2" id="KW-0378">Hydrolase</keyword>
<dbReference type="InterPro" id="IPR036866">
    <property type="entry name" value="RibonucZ/Hydroxyglut_hydro"/>
</dbReference>
<evidence type="ECO:0000313" key="3">
    <source>
        <dbReference type="Proteomes" id="UP000092498"/>
    </source>
</evidence>
<dbReference type="GO" id="GO:0016787">
    <property type="term" value="F:hydrolase activity"/>
    <property type="evidence" value="ECO:0007669"/>
    <property type="project" value="UniProtKB-KW"/>
</dbReference>
<dbReference type="Proteomes" id="UP000092498">
    <property type="component" value="Chromosome"/>
</dbReference>
<dbReference type="Pfam" id="PF21221">
    <property type="entry name" value="B_lactamase-like_C"/>
    <property type="match status" value="1"/>
</dbReference>
<dbReference type="InterPro" id="IPR048933">
    <property type="entry name" value="B_lactamase-like_C"/>
</dbReference>
<evidence type="ECO:0000259" key="1">
    <source>
        <dbReference type="SMART" id="SM00849"/>
    </source>
</evidence>
<dbReference type="KEGG" id="cbot:ATE48_03210"/>
<dbReference type="PANTHER" id="PTHR23131:SF4">
    <property type="entry name" value="METALLO-BETA-LACTAMASE SUPERFAMILY POTEIN"/>
    <property type="match status" value="1"/>
</dbReference>
<dbReference type="InterPro" id="IPR036388">
    <property type="entry name" value="WH-like_DNA-bd_sf"/>
</dbReference>
<sequence length="355" mass="39927">MDGLEDDVAPERVKPLLVYPLGEPPEAGVAREIAPGVHWVRMPLPFALKWINLWLLEDGDGWTIVDTGVAMEETREHWRAIFEAKLGGKPVKRVICTHMHPDHMGLAGWICRKFNATLWMSRLEYITGRMLVADTGREAPEEGVTFYREAGWDEDLLDSYKVRFGGFGKAVSKMPDAYRRMEDGETIEINGRLWRVVTGNGHCPEHVCLWQEDLKLFISGDQVLPKISSNVSVFPTEPDGDPLADWINSCKKLLEVMPNDVLVLPAHNEPFRGLHERLQNLIDGHEKALARVLDRIRKEPRRAIDLFGALFARKIGPDLMGMATGEAIAHANCLIGRGLARRVLDSEGVARYEPA</sequence>
<dbReference type="InterPro" id="IPR050662">
    <property type="entry name" value="Sec-metab_biosynth-thioest"/>
</dbReference>
<dbReference type="EMBL" id="CP013244">
    <property type="protein sequence ID" value="ANP44996.1"/>
    <property type="molecule type" value="Genomic_DNA"/>
</dbReference>
<dbReference type="InterPro" id="IPR001279">
    <property type="entry name" value="Metallo-B-lactamas"/>
</dbReference>
<reference evidence="2 3" key="1">
    <citation type="submission" date="2015-11" db="EMBL/GenBank/DDBJ databases">
        <title>Whole-Genome Sequence of Candidatus Oderbacter manganicum from the National Park Lower Oder Valley, Germany.</title>
        <authorList>
            <person name="Braun B."/>
            <person name="Liere K."/>
            <person name="Szewzyk U."/>
        </authorList>
    </citation>
    <scope>NUCLEOTIDE SEQUENCE [LARGE SCALE GENOMIC DNA]</scope>
    <source>
        <strain evidence="2 3">OTSz_A_272</strain>
    </source>
</reference>
<proteinExistence type="predicted"/>
<dbReference type="SMART" id="SM00849">
    <property type="entry name" value="Lactamase_B"/>
    <property type="match status" value="1"/>
</dbReference>
<protein>
    <submittedName>
        <fullName evidence="2">MBL fold metallo-hydrolase</fullName>
    </submittedName>
</protein>
<dbReference type="SUPFAM" id="SSF56281">
    <property type="entry name" value="Metallo-hydrolase/oxidoreductase"/>
    <property type="match status" value="1"/>
</dbReference>
<accession>A0A1B1AEL9</accession>
<organism evidence="2 3">
    <name type="scientific">Candidatus Viadribacter manganicus</name>
    <dbReference type="NCBI Taxonomy" id="1759059"/>
    <lineage>
        <taxon>Bacteria</taxon>
        <taxon>Pseudomonadati</taxon>
        <taxon>Pseudomonadota</taxon>
        <taxon>Alphaproteobacteria</taxon>
        <taxon>Hyphomonadales</taxon>
        <taxon>Hyphomonadaceae</taxon>
        <taxon>Candidatus Viadribacter</taxon>
    </lineage>
</organism>
<dbReference type="PANTHER" id="PTHR23131">
    <property type="entry name" value="ENDORIBONUCLEASE LACTB2"/>
    <property type="match status" value="1"/>
</dbReference>
<evidence type="ECO:0000313" key="2">
    <source>
        <dbReference type="EMBL" id="ANP44996.1"/>
    </source>
</evidence>
<dbReference type="STRING" id="1759059.ATE48_03210"/>
<feature type="domain" description="Metallo-beta-lactamase" evidence="1">
    <location>
        <begin position="50"/>
        <end position="267"/>
    </location>
</feature>